<name>A0A0F9VBD3_9ZZZZ</name>
<comment type="caution">
    <text evidence="1">The sequence shown here is derived from an EMBL/GenBank/DDBJ whole genome shotgun (WGS) entry which is preliminary data.</text>
</comment>
<accession>A0A0F9VBD3</accession>
<evidence type="ECO:0000313" key="1">
    <source>
        <dbReference type="EMBL" id="KKN70851.1"/>
    </source>
</evidence>
<protein>
    <submittedName>
        <fullName evidence="1">Uncharacterized protein</fullName>
    </submittedName>
</protein>
<dbReference type="AlphaFoldDB" id="A0A0F9VBD3"/>
<sequence>MMNIGPYQGGGMDIGPFQSGAGEEAGATSISFSGSLFIEGLVNSHSGSIDLFTVGPLQSSGSIDLFITGPYPTGFSGSTDLFISSLSQSSGSINLFITSFEAESGIPLRIINRLTKTGDYDPQLVGIFTTSPSGVNIEVWDTVDGQNTQVTIANSGCYAIGNTGRWAWSTANLPFTNEHKKYQYYFRMTSNTDEKQYGEFFITVPERGRWSHP</sequence>
<gene>
    <name evidence="1" type="ORF">LCGC14_0426340</name>
</gene>
<organism evidence="1">
    <name type="scientific">marine sediment metagenome</name>
    <dbReference type="NCBI Taxonomy" id="412755"/>
    <lineage>
        <taxon>unclassified sequences</taxon>
        <taxon>metagenomes</taxon>
        <taxon>ecological metagenomes</taxon>
    </lineage>
</organism>
<proteinExistence type="predicted"/>
<reference evidence="1" key="1">
    <citation type="journal article" date="2015" name="Nature">
        <title>Complex archaea that bridge the gap between prokaryotes and eukaryotes.</title>
        <authorList>
            <person name="Spang A."/>
            <person name="Saw J.H."/>
            <person name="Jorgensen S.L."/>
            <person name="Zaremba-Niedzwiedzka K."/>
            <person name="Martijn J."/>
            <person name="Lind A.E."/>
            <person name="van Eijk R."/>
            <person name="Schleper C."/>
            <person name="Guy L."/>
            <person name="Ettema T.J."/>
        </authorList>
    </citation>
    <scope>NUCLEOTIDE SEQUENCE</scope>
</reference>
<dbReference type="EMBL" id="LAZR01000395">
    <property type="protein sequence ID" value="KKN70851.1"/>
    <property type="molecule type" value="Genomic_DNA"/>
</dbReference>